<dbReference type="PANTHER" id="PTHR46702:SF1">
    <property type="entry name" value="DUF1666 FAMILY PROTEIN (DUF1666)"/>
    <property type="match status" value="1"/>
</dbReference>
<dbReference type="Pfam" id="PF07891">
    <property type="entry name" value="DUF1666"/>
    <property type="match status" value="1"/>
</dbReference>
<accession>A0ABD3EG70</accession>
<comment type="caution">
    <text evidence="1">The sequence shown here is derived from an EMBL/GenBank/DDBJ whole genome shotgun (WGS) entry which is preliminary data.</text>
</comment>
<proteinExistence type="predicted"/>
<gene>
    <name evidence="1" type="ORF">CASFOL_002857</name>
</gene>
<reference evidence="2" key="1">
    <citation type="journal article" date="2024" name="IScience">
        <title>Strigolactones Initiate the Formation of Haustorium-like Structures in Castilleja.</title>
        <authorList>
            <person name="Buerger M."/>
            <person name="Peterson D."/>
            <person name="Chory J."/>
        </authorList>
    </citation>
    <scope>NUCLEOTIDE SEQUENCE [LARGE SCALE GENOMIC DNA]</scope>
</reference>
<sequence>MNMWRNPGVSLLKHASKWVTRPGLTTHSARHCNKFLGSSFHRHCSSGGGTGGGEEENTMTYAEAKRLMRLVNVEALKEKLGMEDKEVISYAELSKSCESIGVAKTADEAAAFSRVLDEAGVVLLFRDKVHLHPDKTSDEKSLGGKDATDYMVLSTDLIRVIESSILSFRQFIKTDKKKQGGVRNIFTTPNGMATPAHRFNLLLRRKATKLKEVWKRSKSYKKKTWPSTSDDVEMLLGLIDVKALLRVLRMVRISKEQLFWCEEKIKKLGLSESKLQRDPTPIIFPC</sequence>
<dbReference type="AlphaFoldDB" id="A0ABD3EG70"/>
<protein>
    <recommendedName>
        <fullName evidence="3">Calcium uniporter protein</fullName>
    </recommendedName>
</protein>
<dbReference type="Proteomes" id="UP001632038">
    <property type="component" value="Unassembled WGS sequence"/>
</dbReference>
<dbReference type="InterPro" id="IPR012870">
    <property type="entry name" value="DUF1666"/>
</dbReference>
<evidence type="ECO:0000313" key="1">
    <source>
        <dbReference type="EMBL" id="KAL3653176.1"/>
    </source>
</evidence>
<dbReference type="EMBL" id="JAVIJP010000005">
    <property type="protein sequence ID" value="KAL3653176.1"/>
    <property type="molecule type" value="Genomic_DNA"/>
</dbReference>
<name>A0ABD3EG70_9LAMI</name>
<dbReference type="PANTHER" id="PTHR46702">
    <property type="entry name" value="DNA LIGASE (DUF1666)-RELATED"/>
    <property type="match status" value="1"/>
</dbReference>
<keyword evidence="2" id="KW-1185">Reference proteome</keyword>
<evidence type="ECO:0008006" key="3">
    <source>
        <dbReference type="Google" id="ProtNLM"/>
    </source>
</evidence>
<organism evidence="1 2">
    <name type="scientific">Castilleja foliolosa</name>
    <dbReference type="NCBI Taxonomy" id="1961234"/>
    <lineage>
        <taxon>Eukaryota</taxon>
        <taxon>Viridiplantae</taxon>
        <taxon>Streptophyta</taxon>
        <taxon>Embryophyta</taxon>
        <taxon>Tracheophyta</taxon>
        <taxon>Spermatophyta</taxon>
        <taxon>Magnoliopsida</taxon>
        <taxon>eudicotyledons</taxon>
        <taxon>Gunneridae</taxon>
        <taxon>Pentapetalae</taxon>
        <taxon>asterids</taxon>
        <taxon>lamiids</taxon>
        <taxon>Lamiales</taxon>
        <taxon>Orobanchaceae</taxon>
        <taxon>Pedicularideae</taxon>
        <taxon>Castillejinae</taxon>
        <taxon>Castilleja</taxon>
    </lineage>
</organism>
<evidence type="ECO:0000313" key="2">
    <source>
        <dbReference type="Proteomes" id="UP001632038"/>
    </source>
</evidence>